<dbReference type="EMBL" id="AP021858">
    <property type="protein sequence ID" value="BBO24373.1"/>
    <property type="molecule type" value="Genomic_DNA"/>
</dbReference>
<organism evidence="10 11">
    <name type="scientific">Candidatus Nitrosymbiomonas proteolyticus</name>
    <dbReference type="NCBI Taxonomy" id="2608984"/>
    <lineage>
        <taxon>Bacteria</taxon>
        <taxon>Bacillati</taxon>
        <taxon>Armatimonadota</taxon>
        <taxon>Armatimonadota incertae sedis</taxon>
        <taxon>Candidatus Nitrosymbiomonas</taxon>
    </lineage>
</organism>
<comment type="similarity">
    <text evidence="1">Belongs to the N(4)/N(6)-methyltransferase family. N(4) subfamily.</text>
</comment>
<dbReference type="InterPro" id="IPR002941">
    <property type="entry name" value="DNA_methylase_N4/N6"/>
</dbReference>
<proteinExistence type="inferred from homology"/>
<dbReference type="InterPro" id="IPR029063">
    <property type="entry name" value="SAM-dependent_MTases_sf"/>
</dbReference>
<dbReference type="InterPro" id="IPR017985">
    <property type="entry name" value="MeTrfase_CN4_CS"/>
</dbReference>
<evidence type="ECO:0000259" key="9">
    <source>
        <dbReference type="Pfam" id="PF01555"/>
    </source>
</evidence>
<evidence type="ECO:0000256" key="7">
    <source>
        <dbReference type="ARBA" id="ARBA00023125"/>
    </source>
</evidence>
<dbReference type="PROSITE" id="PS00093">
    <property type="entry name" value="N4_MTASE"/>
    <property type="match status" value="1"/>
</dbReference>
<dbReference type="GO" id="GO:0008170">
    <property type="term" value="F:N-methyltransferase activity"/>
    <property type="evidence" value="ECO:0007669"/>
    <property type="project" value="InterPro"/>
</dbReference>
<keyword evidence="3 10" id="KW-0489">Methyltransferase</keyword>
<gene>
    <name evidence="10" type="ORF">NPRO_19680</name>
</gene>
<evidence type="ECO:0000256" key="8">
    <source>
        <dbReference type="ARBA" id="ARBA00049120"/>
    </source>
</evidence>
<evidence type="ECO:0000256" key="4">
    <source>
        <dbReference type="ARBA" id="ARBA00022679"/>
    </source>
</evidence>
<dbReference type="GO" id="GO:0003677">
    <property type="term" value="F:DNA binding"/>
    <property type="evidence" value="ECO:0007669"/>
    <property type="project" value="UniProtKB-KW"/>
</dbReference>
<comment type="catalytic activity">
    <reaction evidence="8">
        <text>a 2'-deoxycytidine in DNA + S-adenosyl-L-methionine = an N(4)-methyl-2'-deoxycytidine in DNA + S-adenosyl-L-homocysteine + H(+)</text>
        <dbReference type="Rhea" id="RHEA:16857"/>
        <dbReference type="Rhea" id="RHEA-COMP:11369"/>
        <dbReference type="Rhea" id="RHEA-COMP:13674"/>
        <dbReference type="ChEBI" id="CHEBI:15378"/>
        <dbReference type="ChEBI" id="CHEBI:57856"/>
        <dbReference type="ChEBI" id="CHEBI:59789"/>
        <dbReference type="ChEBI" id="CHEBI:85452"/>
        <dbReference type="ChEBI" id="CHEBI:137933"/>
        <dbReference type="EC" id="2.1.1.113"/>
    </reaction>
</comment>
<dbReference type="KEGG" id="npy:NPRO_19680"/>
<dbReference type="Gene3D" id="3.40.50.150">
    <property type="entry name" value="Vaccinia Virus protein VP39"/>
    <property type="match status" value="2"/>
</dbReference>
<dbReference type="SUPFAM" id="SSF53335">
    <property type="entry name" value="S-adenosyl-L-methionine-dependent methyltransferases"/>
    <property type="match status" value="2"/>
</dbReference>
<dbReference type="GO" id="GO:0032259">
    <property type="term" value="P:methylation"/>
    <property type="evidence" value="ECO:0007669"/>
    <property type="project" value="UniProtKB-KW"/>
</dbReference>
<evidence type="ECO:0000313" key="11">
    <source>
        <dbReference type="Proteomes" id="UP000662873"/>
    </source>
</evidence>
<evidence type="ECO:0000256" key="1">
    <source>
        <dbReference type="ARBA" id="ARBA00010203"/>
    </source>
</evidence>
<dbReference type="EC" id="2.1.1.113" evidence="2"/>
<keyword evidence="4 10" id="KW-0808">Transferase</keyword>
<keyword evidence="7" id="KW-0238">DNA-binding</keyword>
<dbReference type="GO" id="GO:0015667">
    <property type="term" value="F:site-specific DNA-methyltransferase (cytosine-N4-specific) activity"/>
    <property type="evidence" value="ECO:0007669"/>
    <property type="project" value="UniProtKB-EC"/>
</dbReference>
<feature type="domain" description="DNA methylase N-4/N-6" evidence="9">
    <location>
        <begin position="53"/>
        <end position="106"/>
    </location>
</feature>
<dbReference type="Proteomes" id="UP000662873">
    <property type="component" value="Chromosome"/>
</dbReference>
<evidence type="ECO:0000256" key="5">
    <source>
        <dbReference type="ARBA" id="ARBA00022691"/>
    </source>
</evidence>
<dbReference type="Pfam" id="PF01555">
    <property type="entry name" value="N6_N4_Mtase"/>
    <property type="match status" value="1"/>
</dbReference>
<reference evidence="10" key="1">
    <citation type="journal article" name="DNA Res.">
        <title>The physiological potential of anammox bacteria as revealed by their core genome structure.</title>
        <authorList>
            <person name="Okubo T."/>
            <person name="Toyoda A."/>
            <person name="Fukuhara K."/>
            <person name="Uchiyama I."/>
            <person name="Harigaya Y."/>
            <person name="Kuroiwa M."/>
            <person name="Suzuki T."/>
            <person name="Murakami Y."/>
            <person name="Suwa Y."/>
            <person name="Takami H."/>
        </authorList>
    </citation>
    <scope>NUCLEOTIDE SEQUENCE</scope>
    <source>
        <strain evidence="10">317325-2</strain>
    </source>
</reference>
<name>A0A809R9X5_9BACT</name>
<dbReference type="AlphaFoldDB" id="A0A809R9X5"/>
<protein>
    <recommendedName>
        <fullName evidence="2">site-specific DNA-methyltransferase (cytosine-N(4)-specific)</fullName>
        <ecNumber evidence="2">2.1.1.113</ecNumber>
    </recommendedName>
</protein>
<evidence type="ECO:0000256" key="2">
    <source>
        <dbReference type="ARBA" id="ARBA00012185"/>
    </source>
</evidence>
<evidence type="ECO:0000256" key="6">
    <source>
        <dbReference type="ARBA" id="ARBA00022747"/>
    </source>
</evidence>
<dbReference type="GO" id="GO:0009307">
    <property type="term" value="P:DNA restriction-modification system"/>
    <property type="evidence" value="ECO:0007669"/>
    <property type="project" value="UniProtKB-KW"/>
</dbReference>
<accession>A0A809R9X5</accession>
<evidence type="ECO:0000256" key="3">
    <source>
        <dbReference type="ARBA" id="ARBA00022603"/>
    </source>
</evidence>
<evidence type="ECO:0000313" key="10">
    <source>
        <dbReference type="EMBL" id="BBO24373.1"/>
    </source>
</evidence>
<sequence>MVTRYPVVQPQEPATVHEPQLTLELREARLSDPAFMGNRGVPIHGWVPWIAGFSSAFVHDCIRTYLPSDGRRRTILDPFAGVGTTLVSARLDGHRSVGFEINPYAVLASRAKLEAMSIDASQLYLTLAKYADHSVNGGKFGRGKAPSEFATRIPFFSPDVERQVHGFLAFLSTIEDEAISDLFKLAFGAVMVRFSNYTYEPSLCSRPGAGKALIENAPVHEMLLNKLRSMADDVAELQNCVSESARRADWQVHPTSFMRAGEVLPNTSIDLVVTSPPYMNNYHYVRSTRPQLFWLELVTSRGDLRALEEENVGKYWQTVRQREPISLSFDDAEASTLLDSMRQTRVEKGPYGGPGWANYVASYLNDTYRFLEVLSKTLATNGTTVIVIGNSIIQGHEVKVDEFTVKIARGLGFDHVNTIELRNKRVGASITKSTVRRGSESNARLYECAVVLRRGQR</sequence>
<keyword evidence="5" id="KW-0949">S-adenosyl-L-methionine</keyword>
<keyword evidence="6" id="KW-0680">Restriction system</keyword>